<dbReference type="WBParaSite" id="HPLM_0001375201-mRNA-1">
    <property type="protein sequence ID" value="HPLM_0001375201-mRNA-1"/>
    <property type="gene ID" value="HPLM_0001375201"/>
</dbReference>
<sequence>MKQKFRVSYKLLTTPTTPTTTRPPEPKINPGCECNLKTVWLDVFLLMDASIMMGQNGISSVAFAKLTVGQAEEFQTRLGVIRYASSVELVADLNNYTSTEDLDDLEISTLNETGFNLDG</sequence>
<reference evidence="4" key="1">
    <citation type="submission" date="2017-02" db="UniProtKB">
        <authorList>
            <consortium name="WormBaseParasite"/>
        </authorList>
    </citation>
    <scope>IDENTIFICATION</scope>
</reference>
<keyword evidence="3" id="KW-1185">Reference proteome</keyword>
<dbReference type="InterPro" id="IPR036465">
    <property type="entry name" value="vWFA_dom_sf"/>
</dbReference>
<dbReference type="AlphaFoldDB" id="A0A0N4WQN6"/>
<evidence type="ECO:0000259" key="1">
    <source>
        <dbReference type="Pfam" id="PF00092"/>
    </source>
</evidence>
<proteinExistence type="predicted"/>
<dbReference type="Proteomes" id="UP000268014">
    <property type="component" value="Unassembled WGS sequence"/>
</dbReference>
<feature type="domain" description="VWFA" evidence="1">
    <location>
        <begin position="42"/>
        <end position="102"/>
    </location>
</feature>
<dbReference type="PANTHER" id="PTHR31024">
    <property type="entry name" value="C-TYPE LECTIN"/>
    <property type="match status" value="1"/>
</dbReference>
<gene>
    <name evidence="2" type="ORF">HPLM_LOCUS13744</name>
</gene>
<evidence type="ECO:0000313" key="2">
    <source>
        <dbReference type="EMBL" id="VDO50465.1"/>
    </source>
</evidence>
<dbReference type="EMBL" id="UZAF01018328">
    <property type="protein sequence ID" value="VDO50465.1"/>
    <property type="molecule type" value="Genomic_DNA"/>
</dbReference>
<protein>
    <submittedName>
        <fullName evidence="4">VWFA domain-containing protein</fullName>
    </submittedName>
</protein>
<name>A0A0N4WQN6_HAEPC</name>
<evidence type="ECO:0000313" key="4">
    <source>
        <dbReference type="WBParaSite" id="HPLM_0001375201-mRNA-1"/>
    </source>
</evidence>
<dbReference type="SUPFAM" id="SSF53300">
    <property type="entry name" value="vWA-like"/>
    <property type="match status" value="1"/>
</dbReference>
<accession>A0A0N4WQN6</accession>
<dbReference type="PANTHER" id="PTHR31024:SF3">
    <property type="entry name" value="C-TYPE LECTIN-RELATED"/>
    <property type="match status" value="1"/>
</dbReference>
<organism evidence="4">
    <name type="scientific">Haemonchus placei</name>
    <name type="common">Barber's pole worm</name>
    <dbReference type="NCBI Taxonomy" id="6290"/>
    <lineage>
        <taxon>Eukaryota</taxon>
        <taxon>Metazoa</taxon>
        <taxon>Ecdysozoa</taxon>
        <taxon>Nematoda</taxon>
        <taxon>Chromadorea</taxon>
        <taxon>Rhabditida</taxon>
        <taxon>Rhabditina</taxon>
        <taxon>Rhabditomorpha</taxon>
        <taxon>Strongyloidea</taxon>
        <taxon>Trichostrongylidae</taxon>
        <taxon>Haemonchus</taxon>
    </lineage>
</organism>
<dbReference type="Gene3D" id="3.40.50.410">
    <property type="entry name" value="von Willebrand factor, type A domain"/>
    <property type="match status" value="1"/>
</dbReference>
<dbReference type="Pfam" id="PF00092">
    <property type="entry name" value="VWA"/>
    <property type="match status" value="1"/>
</dbReference>
<dbReference type="InterPro" id="IPR002035">
    <property type="entry name" value="VWF_A"/>
</dbReference>
<reference evidence="2 3" key="2">
    <citation type="submission" date="2018-11" db="EMBL/GenBank/DDBJ databases">
        <authorList>
            <consortium name="Pathogen Informatics"/>
        </authorList>
    </citation>
    <scope>NUCLEOTIDE SEQUENCE [LARGE SCALE GENOMIC DNA]</scope>
    <source>
        <strain evidence="2 3">MHpl1</strain>
    </source>
</reference>
<dbReference type="OrthoDB" id="5817090at2759"/>
<evidence type="ECO:0000313" key="3">
    <source>
        <dbReference type="Proteomes" id="UP000268014"/>
    </source>
</evidence>